<evidence type="ECO:0000313" key="4">
    <source>
        <dbReference type="Proteomes" id="UP000287374"/>
    </source>
</evidence>
<reference evidence="2 4" key="2">
    <citation type="submission" date="2018-12" db="EMBL/GenBank/DDBJ databases">
        <title>Legionella sp,whole genome shotgun sequence.</title>
        <authorList>
            <person name="Wu H."/>
        </authorList>
    </citation>
    <scope>NUCLEOTIDE SEQUENCE [LARGE SCALE GENOMIC DNA]</scope>
    <source>
        <strain evidence="2">Km489</strain>
        <strain evidence="4">km489</strain>
    </source>
</reference>
<evidence type="ECO:0000313" key="1">
    <source>
        <dbReference type="EMBL" id="PWY55632.1"/>
    </source>
</evidence>
<dbReference type="EMBL" id="QHJG01000016">
    <property type="protein sequence ID" value="PWY55632.1"/>
    <property type="molecule type" value="Genomic_DNA"/>
</dbReference>
<gene>
    <name evidence="1" type="ORF">DGG96_11040</name>
    <name evidence="2" type="ORF">ELY20_11130</name>
</gene>
<keyword evidence="4" id="KW-1185">Reference proteome</keyword>
<proteinExistence type="predicted"/>
<dbReference type="AlphaFoldDB" id="A0A317U579"/>
<comment type="caution">
    <text evidence="1">The sequence shown here is derived from an EMBL/GenBank/DDBJ whole genome shotgun (WGS) entry which is preliminary data.</text>
</comment>
<evidence type="ECO:0000313" key="3">
    <source>
        <dbReference type="Proteomes" id="UP000247152"/>
    </source>
</evidence>
<dbReference type="OrthoDB" id="5654215at2"/>
<sequence>MNANPNIFDFLHRSNGISQEKAIDFLVLIIPMELSEFTQHLLSFLQNADEKAIKNLNILAMLLRYSKSLIRTVYRDDLDTYRDVLYKCDLLSELGNIGFETIQKDLNDQHIGIVFGRNLEDILIHQTKEIKKKIIEIKNGFQRVEDEINKIPPITYHVVFSTQNTNEIYSQSFSSLAKAKDFIFKQQDKHNINMTDYANSECDYFVVEIQAEEGSDEFNNATQAISQLNHIPYPQDPAAVNIVWPDSKINSISWVAKRREKKQEIRAEQRSNTTYSLQPVNAERLYNPTGADSVARAIKQLNGMIERLQNPNWVWKIIDALVEAVTRNPGLTNQKIQALTEVKNDVLEHINEIEKNAISLKEVLSEGLEKKVSPTKTIKDILHTHRFFAMRENTDTDDAFDELLNSTRPKHPIQRKKRKIYRSAAFL</sequence>
<dbReference type="Proteomes" id="UP000247152">
    <property type="component" value="Unassembled WGS sequence"/>
</dbReference>
<name>A0A317U579_9GAMM</name>
<protein>
    <submittedName>
        <fullName evidence="1">Uncharacterized protein</fullName>
    </submittedName>
</protein>
<reference evidence="1 3" key="1">
    <citation type="submission" date="2018-05" db="EMBL/GenBank/DDBJ databases">
        <title>Legionella qingyii sp.nov., whole genome shotgun sequence.</title>
        <authorList>
            <person name="Wu H."/>
            <person name="Zhu Q."/>
            <person name="Hu C."/>
        </authorList>
    </citation>
    <scope>NUCLEOTIDE SEQUENCE [LARGE SCALE GENOMIC DNA]</scope>
    <source>
        <strain evidence="1 3">HEB18</strain>
    </source>
</reference>
<organism evidence="1 3">
    <name type="scientific">Legionella qingyii</name>
    <dbReference type="NCBI Taxonomy" id="2184757"/>
    <lineage>
        <taxon>Bacteria</taxon>
        <taxon>Pseudomonadati</taxon>
        <taxon>Pseudomonadota</taxon>
        <taxon>Gammaproteobacteria</taxon>
        <taxon>Legionellales</taxon>
        <taxon>Legionellaceae</taxon>
        <taxon>Legionella</taxon>
    </lineage>
</organism>
<dbReference type="RefSeq" id="WP_110142715.1">
    <property type="nucleotide sequence ID" value="NZ_QHJG01000016.1"/>
</dbReference>
<dbReference type="Proteomes" id="UP000287374">
    <property type="component" value="Unassembled WGS sequence"/>
</dbReference>
<accession>A0A317U579</accession>
<evidence type="ECO:0000313" key="2">
    <source>
        <dbReference type="EMBL" id="RUR21773.1"/>
    </source>
</evidence>
<dbReference type="EMBL" id="RZGX01000014">
    <property type="protein sequence ID" value="RUR21773.1"/>
    <property type="molecule type" value="Genomic_DNA"/>
</dbReference>